<dbReference type="RefSeq" id="WP_262996419.1">
    <property type="nucleotide sequence ID" value="NZ_JAOTJC010000016.1"/>
</dbReference>
<evidence type="ECO:0000313" key="3">
    <source>
        <dbReference type="EMBL" id="MCU7556101.1"/>
    </source>
</evidence>
<name>A0ABT2VS34_9ALTE</name>
<accession>A0ABT2VS34</accession>
<dbReference type="Pfam" id="PF13250">
    <property type="entry name" value="SNIPE"/>
    <property type="match status" value="1"/>
</dbReference>
<dbReference type="Proteomes" id="UP001209257">
    <property type="component" value="Unassembled WGS sequence"/>
</dbReference>
<dbReference type="EMBL" id="JAOTJC010000016">
    <property type="protein sequence ID" value="MCU7556101.1"/>
    <property type="molecule type" value="Genomic_DNA"/>
</dbReference>
<proteinExistence type="predicted"/>
<evidence type="ECO:0000256" key="1">
    <source>
        <dbReference type="SAM" id="Phobius"/>
    </source>
</evidence>
<keyword evidence="1" id="KW-0812">Transmembrane</keyword>
<gene>
    <name evidence="3" type="ORF">OCL06_16030</name>
</gene>
<evidence type="ECO:0000313" key="4">
    <source>
        <dbReference type="Proteomes" id="UP001209257"/>
    </source>
</evidence>
<dbReference type="InterPro" id="IPR025280">
    <property type="entry name" value="SNIPE"/>
</dbReference>
<keyword evidence="4" id="KW-1185">Reference proteome</keyword>
<evidence type="ECO:0000259" key="2">
    <source>
        <dbReference type="Pfam" id="PF13250"/>
    </source>
</evidence>
<protein>
    <recommendedName>
        <fullName evidence="2">SNIPE associated domain-containing protein</fullName>
    </recommendedName>
</protein>
<reference evidence="4" key="1">
    <citation type="submission" date="2023-07" db="EMBL/GenBank/DDBJ databases">
        <title>Study on multiphase classification of strain Alteromonas salexigens isolated from the Yellow Sea.</title>
        <authorList>
            <person name="Sun L."/>
        </authorList>
    </citation>
    <scope>NUCLEOTIDE SEQUENCE [LARGE SCALE GENOMIC DNA]</scope>
    <source>
        <strain evidence="4">ASW11-19</strain>
    </source>
</reference>
<keyword evidence="1" id="KW-1133">Transmembrane helix</keyword>
<keyword evidence="1" id="KW-0472">Membrane</keyword>
<organism evidence="3 4">
    <name type="scientific">Alteromonas salexigens</name>
    <dbReference type="NCBI Taxonomy" id="2982530"/>
    <lineage>
        <taxon>Bacteria</taxon>
        <taxon>Pseudomonadati</taxon>
        <taxon>Pseudomonadota</taxon>
        <taxon>Gammaproteobacteria</taxon>
        <taxon>Alteromonadales</taxon>
        <taxon>Alteromonadaceae</taxon>
        <taxon>Alteromonas/Salinimonas group</taxon>
        <taxon>Alteromonas</taxon>
    </lineage>
</organism>
<feature type="domain" description="SNIPE associated" evidence="2">
    <location>
        <begin position="105"/>
        <end position="171"/>
    </location>
</feature>
<sequence>MNNTEAYIGIAIVFITIGLLAYGIYIRREYILLKKYITERNAMLENATVESLEESLKMQFAQVTEKIKAGRIMMEKVKARSNEYAKQVRRIEVGLTPPTFRFDHSETLKENVIACREKQYECIKADRTTESDAVFEWFGSRADGQKLVDDYRLLLLKAFNAEFEVIRQQMRGGQSACDDYKDWARSFFPRYSRTPSSFKTSAIKAKLRYLQDLDDAD</sequence>
<feature type="transmembrane region" description="Helical" evidence="1">
    <location>
        <begin position="6"/>
        <end position="25"/>
    </location>
</feature>
<comment type="caution">
    <text evidence="3">The sequence shown here is derived from an EMBL/GenBank/DDBJ whole genome shotgun (WGS) entry which is preliminary data.</text>
</comment>